<keyword evidence="3" id="KW-0235">DNA replication</keyword>
<dbReference type="GO" id="GO:0051301">
    <property type="term" value="P:cell division"/>
    <property type="evidence" value="ECO:0007669"/>
    <property type="project" value="UniProtKB-UniRule"/>
</dbReference>
<accession>A0A1W5CRL3</accession>
<keyword evidence="8" id="KW-0238">DNA-binding</keyword>
<dbReference type="SMART" id="SM00382">
    <property type="entry name" value="AAA"/>
    <property type="match status" value="1"/>
</dbReference>
<feature type="compositionally biased region" description="Low complexity" evidence="6">
    <location>
        <begin position="536"/>
        <end position="552"/>
    </location>
</feature>
<dbReference type="Pfam" id="PF22606">
    <property type="entry name" value="Cdc6-ORC-like_ATPase_lid"/>
    <property type="match status" value="1"/>
</dbReference>
<dbReference type="Gene3D" id="3.40.50.300">
    <property type="entry name" value="P-loop containing nucleotide triphosphate hydrolases"/>
    <property type="match status" value="1"/>
</dbReference>
<evidence type="ECO:0000256" key="4">
    <source>
        <dbReference type="ARBA" id="ARBA00023306"/>
    </source>
</evidence>
<name>A0A1W5CRL3_9LECA</name>
<protein>
    <recommendedName>
        <fullName evidence="5">Cell division control protein</fullName>
    </recommendedName>
</protein>
<feature type="compositionally biased region" description="Polar residues" evidence="6">
    <location>
        <begin position="431"/>
        <end position="454"/>
    </location>
</feature>
<dbReference type="PIRSF" id="PIRSF001767">
    <property type="entry name" value="Cdc6"/>
    <property type="match status" value="1"/>
</dbReference>
<evidence type="ECO:0000313" key="9">
    <source>
        <dbReference type="Proteomes" id="UP000192927"/>
    </source>
</evidence>
<evidence type="ECO:0000256" key="2">
    <source>
        <dbReference type="ARBA" id="ARBA00022618"/>
    </source>
</evidence>
<dbReference type="InterPro" id="IPR016314">
    <property type="entry name" value="Cdc6/18"/>
</dbReference>
<feature type="region of interest" description="Disordered" evidence="6">
    <location>
        <begin position="426"/>
        <end position="473"/>
    </location>
</feature>
<feature type="region of interest" description="Disordered" evidence="6">
    <location>
        <begin position="1"/>
        <end position="25"/>
    </location>
</feature>
<dbReference type="GO" id="GO:0006270">
    <property type="term" value="P:DNA replication initiation"/>
    <property type="evidence" value="ECO:0007669"/>
    <property type="project" value="UniProtKB-UniRule"/>
</dbReference>
<dbReference type="Proteomes" id="UP000192927">
    <property type="component" value="Unassembled WGS sequence"/>
</dbReference>
<keyword evidence="9" id="KW-1185">Reference proteome</keyword>
<dbReference type="AlphaFoldDB" id="A0A1W5CRL3"/>
<dbReference type="InterPro" id="IPR027417">
    <property type="entry name" value="P-loop_NTPase"/>
</dbReference>
<evidence type="ECO:0000256" key="1">
    <source>
        <dbReference type="ARBA" id="ARBA00006184"/>
    </source>
</evidence>
<dbReference type="GO" id="GO:0033314">
    <property type="term" value="P:mitotic DNA replication checkpoint signaling"/>
    <property type="evidence" value="ECO:0007669"/>
    <property type="project" value="TreeGrafter"/>
</dbReference>
<evidence type="ECO:0000259" key="7">
    <source>
        <dbReference type="SMART" id="SM00382"/>
    </source>
</evidence>
<feature type="compositionally biased region" description="Polar residues" evidence="6">
    <location>
        <begin position="14"/>
        <end position="23"/>
    </location>
</feature>
<sequence>MASTVLGKRARASEATTEPSSVASRVKRRTRVPIINDENADPSLSQNAQTVAQHVECMETDELENPSQSLTEVSTAASIPAKHTVNGGRVAFSPTTINGHFKATKSVPREPSKRIQSATPQTPRHRDALSKKGPVTPRHRVIVPGKPLTPCTPRTKLTPSTVPTIYHTARQQFVRSANPGRLIGREEERNQLNDFIKGGIELRLGRSLYVSGPPGTGKSALVNEVCEDLQGLEHVKTAYVNCMSVKNTQDIYGKLLEQLVGDNNEVFENDEKIILQNLFLPGKSAFDHVYIVALDEIDHLLTLDLEILYTLFEWSLHRSSRLILIGIANALDLTDRFLPRLKARNLKPQLLPFLPYTAAQIASVITTRLKSLLPSDSPTTTPPDYIPFIHPAAIQLCSKKVASQTGDLRKAFDIIRRTLDLIDAETKQSHQRNPGTQSLQTTPSKLPLTENANLASPPTSSPLKPNPPPNLAASLRLLTPASAPRATIAHIARVSASTFSNGTSQRLQTLNLQQKAALCALISLEKNNKVKEKSHSSVPTPSSSSSKPTASTVRTLHETYAAACRRDNSLHPLSGTEFADVNRIPAVVVGYDNGLCDPSDHLFQASLSLDLLKAQPTVERAINNKNRHGHCIYIHHAESPTPTRRASRPRRNNSIKGINLISPPLPNPPDEMNCT</sequence>
<dbReference type="InterPro" id="IPR054425">
    <property type="entry name" value="Cdc6_ORC1-like_ATPase_lid"/>
</dbReference>
<organism evidence="8 9">
    <name type="scientific">Lasallia pustulata</name>
    <dbReference type="NCBI Taxonomy" id="136370"/>
    <lineage>
        <taxon>Eukaryota</taxon>
        <taxon>Fungi</taxon>
        <taxon>Dikarya</taxon>
        <taxon>Ascomycota</taxon>
        <taxon>Pezizomycotina</taxon>
        <taxon>Lecanoromycetes</taxon>
        <taxon>OSLEUM clade</taxon>
        <taxon>Umbilicariomycetidae</taxon>
        <taxon>Umbilicariales</taxon>
        <taxon>Umbilicariaceae</taxon>
        <taxon>Lasallia</taxon>
    </lineage>
</organism>
<feature type="region of interest" description="Disordered" evidence="6">
    <location>
        <begin position="101"/>
        <end position="160"/>
    </location>
</feature>
<dbReference type="InterPro" id="IPR003593">
    <property type="entry name" value="AAA+_ATPase"/>
</dbReference>
<evidence type="ECO:0000256" key="3">
    <source>
        <dbReference type="ARBA" id="ARBA00022705"/>
    </source>
</evidence>
<dbReference type="Gene3D" id="1.10.8.60">
    <property type="match status" value="1"/>
</dbReference>
<feature type="region of interest" description="Disordered" evidence="6">
    <location>
        <begin position="529"/>
        <end position="553"/>
    </location>
</feature>
<feature type="region of interest" description="Disordered" evidence="6">
    <location>
        <begin position="639"/>
        <end position="675"/>
    </location>
</feature>
<dbReference type="InterPro" id="IPR050311">
    <property type="entry name" value="ORC1/CDC6"/>
</dbReference>
<evidence type="ECO:0000313" key="8">
    <source>
        <dbReference type="EMBL" id="SLM33461.1"/>
    </source>
</evidence>
<reference evidence="9" key="1">
    <citation type="submission" date="2017-03" db="EMBL/GenBank/DDBJ databases">
        <authorList>
            <person name="Sharma R."/>
            <person name="Thines M."/>
        </authorList>
    </citation>
    <scope>NUCLEOTIDE SEQUENCE [LARGE SCALE GENOMIC DNA]</scope>
</reference>
<proteinExistence type="inferred from homology"/>
<dbReference type="InterPro" id="IPR049945">
    <property type="entry name" value="AAA_22"/>
</dbReference>
<dbReference type="GO" id="GO:0005634">
    <property type="term" value="C:nucleus"/>
    <property type="evidence" value="ECO:0007669"/>
    <property type="project" value="TreeGrafter"/>
</dbReference>
<evidence type="ECO:0000256" key="5">
    <source>
        <dbReference type="PIRNR" id="PIRNR001767"/>
    </source>
</evidence>
<dbReference type="Pfam" id="PF13401">
    <property type="entry name" value="AAA_22"/>
    <property type="match status" value="1"/>
</dbReference>
<dbReference type="EMBL" id="FWEW01000043">
    <property type="protein sequence ID" value="SLM33461.1"/>
    <property type="molecule type" value="Genomic_DNA"/>
</dbReference>
<comment type="similarity">
    <text evidence="1 5">Belongs to the CDC6/cdc18 family.</text>
</comment>
<feature type="domain" description="AAA+ ATPase" evidence="7">
    <location>
        <begin position="204"/>
        <end position="347"/>
    </location>
</feature>
<keyword evidence="4" id="KW-0131">Cell cycle</keyword>
<dbReference type="SUPFAM" id="SSF52540">
    <property type="entry name" value="P-loop containing nucleoside triphosphate hydrolases"/>
    <property type="match status" value="1"/>
</dbReference>
<dbReference type="GO" id="GO:0003688">
    <property type="term" value="F:DNA replication origin binding"/>
    <property type="evidence" value="ECO:0007669"/>
    <property type="project" value="TreeGrafter"/>
</dbReference>
<dbReference type="FunFam" id="3.40.50.300:FF:000547">
    <property type="entry name" value="Cell division control protein"/>
    <property type="match status" value="1"/>
</dbReference>
<keyword evidence="2" id="KW-0132">Cell division</keyword>
<dbReference type="CDD" id="cd00009">
    <property type="entry name" value="AAA"/>
    <property type="match status" value="1"/>
</dbReference>
<dbReference type="PANTHER" id="PTHR10763:SF26">
    <property type="entry name" value="CELL DIVISION CONTROL PROTEIN 6 HOMOLOG"/>
    <property type="match status" value="1"/>
</dbReference>
<dbReference type="PANTHER" id="PTHR10763">
    <property type="entry name" value="CELL DIVISION CONTROL PROTEIN 6-RELATED"/>
    <property type="match status" value="1"/>
</dbReference>
<evidence type="ECO:0000256" key="6">
    <source>
        <dbReference type="SAM" id="MobiDB-lite"/>
    </source>
</evidence>